<dbReference type="Proteomes" id="UP000595038">
    <property type="component" value="Chromosome"/>
</dbReference>
<reference evidence="2 3" key="1">
    <citation type="submission" date="2019-06" db="EMBL/GenBank/DDBJ databases">
        <title>Genome sequence analysis of &gt;100 Bacillus licheniformis strains suggests intrinsic resistance to this species.</title>
        <authorList>
            <person name="Wels M."/>
            <person name="Siezen R.J."/>
            <person name="Johansen E."/>
            <person name="Stuer-Lauridsen B."/>
            <person name="Bjerre K."/>
            <person name="Nielsen B.K.K."/>
        </authorList>
    </citation>
    <scope>NUCLEOTIDE SEQUENCE [LARGE SCALE GENOMIC DNA]</scope>
    <source>
        <strain evidence="2 3">BAC-16736</strain>
    </source>
</reference>
<evidence type="ECO:0000313" key="1">
    <source>
        <dbReference type="EMBL" id="QPR73349.1"/>
    </source>
</evidence>
<gene>
    <name evidence="2" type="ORF">CHCC16736_2127</name>
    <name evidence="1" type="ORF">I6G80_03415</name>
</gene>
<reference evidence="1 4" key="2">
    <citation type="submission" date="2020-12" db="EMBL/GenBank/DDBJ databases">
        <title>FDA dAtabase for Regulatory Grade micrObial Sequences (FDA-ARGOS): Supporting development and validation of Infectious Disease Dx tests.</title>
        <authorList>
            <person name="Nelson B."/>
            <person name="Plummer A."/>
            <person name="Tallon L."/>
            <person name="Sadzewicz L."/>
            <person name="Zhao X."/>
            <person name="Boylan J."/>
            <person name="Ott S."/>
            <person name="Bowen H."/>
            <person name="Vavikolanu K."/>
            <person name="Mehta A."/>
            <person name="Aluvathingal J."/>
            <person name="Nadendla S."/>
            <person name="Myers T."/>
            <person name="Yan Y."/>
            <person name="Sichtig H."/>
        </authorList>
    </citation>
    <scope>NUCLEOTIDE SEQUENCE [LARGE SCALE GENOMIC DNA]</scope>
    <source>
        <strain evidence="1 4">FDAARGOS_923</strain>
    </source>
</reference>
<sequence length="65" mass="7614">MKVYTVSPNAETDGWFLKLEDTAPVELYDTRTEAVEKGEEMAKENRPAKLVIYDRQDNKEDERSY</sequence>
<evidence type="ECO:0000313" key="3">
    <source>
        <dbReference type="Proteomes" id="UP000435910"/>
    </source>
</evidence>
<dbReference type="GeneID" id="92859086"/>
<protein>
    <submittedName>
        <fullName evidence="1">DUF2188 domain-containing protein</fullName>
    </submittedName>
</protein>
<dbReference type="AlphaFoldDB" id="A0A1Y0YX73"/>
<dbReference type="OMA" id="KYAVTPN"/>
<dbReference type="RefSeq" id="WP_003177982.1">
    <property type="nucleotide sequence ID" value="NZ_BEXU01000002.1"/>
</dbReference>
<accession>A0A1Y0YX73</accession>
<dbReference type="InterPro" id="IPR018691">
    <property type="entry name" value="DUF2188"/>
</dbReference>
<evidence type="ECO:0000313" key="2">
    <source>
        <dbReference type="EMBL" id="TWL32544.1"/>
    </source>
</evidence>
<dbReference type="Proteomes" id="UP000435910">
    <property type="component" value="Unassembled WGS sequence"/>
</dbReference>
<dbReference type="EMBL" id="CP065647">
    <property type="protein sequence ID" value="QPR73349.1"/>
    <property type="molecule type" value="Genomic_DNA"/>
</dbReference>
<dbReference type="Pfam" id="PF09954">
    <property type="entry name" value="DUF2188"/>
    <property type="match status" value="1"/>
</dbReference>
<proteinExistence type="predicted"/>
<evidence type="ECO:0000313" key="4">
    <source>
        <dbReference type="Proteomes" id="UP000595038"/>
    </source>
</evidence>
<organism evidence="2 3">
    <name type="scientific">Bacillus licheniformis</name>
    <dbReference type="NCBI Taxonomy" id="1402"/>
    <lineage>
        <taxon>Bacteria</taxon>
        <taxon>Bacillati</taxon>
        <taxon>Bacillota</taxon>
        <taxon>Bacilli</taxon>
        <taxon>Bacillales</taxon>
        <taxon>Bacillaceae</taxon>
        <taxon>Bacillus</taxon>
    </lineage>
</organism>
<name>A0A1Y0YX73_BACLI</name>
<dbReference type="EMBL" id="NILC01000007">
    <property type="protein sequence ID" value="TWL32544.1"/>
    <property type="molecule type" value="Genomic_DNA"/>
</dbReference>